<dbReference type="Gene3D" id="3.60.40.10">
    <property type="entry name" value="PPM-type phosphatase domain"/>
    <property type="match status" value="1"/>
</dbReference>
<dbReference type="RefSeq" id="WP_185673379.1">
    <property type="nucleotide sequence ID" value="NZ_JACJVP010000077.1"/>
</dbReference>
<dbReference type="EMBL" id="JACJVP010000077">
    <property type="protein sequence ID" value="MBB6675526.1"/>
    <property type="molecule type" value="Genomic_DNA"/>
</dbReference>
<dbReference type="InterPro" id="IPR015655">
    <property type="entry name" value="PP2C"/>
</dbReference>
<dbReference type="SMART" id="SM00331">
    <property type="entry name" value="PP2C_SIG"/>
    <property type="match status" value="1"/>
</dbReference>
<sequence>MRLRTALRSHIGRVRQVNEDRAWIGTVSGGLTAAAVADGMGGHNAGDVASTIAIDSLSQSLSLWDAALSAEASEGKLRELVLKANTAVFEAAESHAQYHNMGTTVIIALIDEKDGLIGHIGDSRVYRVRGGAIEQLTEDHTLVNELAKSGQLSPEEAANHPRRNVLMRALGTDRDVAVDVLRIEMLPGDRLLLCSDGLSNLVERETILDTLTATDIDLDEAADRLIALALAAGGYDNVTVALIDYASAGAAAEGGTP</sequence>
<dbReference type="CDD" id="cd00143">
    <property type="entry name" value="PP2Cc"/>
    <property type="match status" value="1"/>
</dbReference>
<organism evidence="2 3">
    <name type="scientific">Cohnella nanjingensis</name>
    <dbReference type="NCBI Taxonomy" id="1387779"/>
    <lineage>
        <taxon>Bacteria</taxon>
        <taxon>Bacillati</taxon>
        <taxon>Bacillota</taxon>
        <taxon>Bacilli</taxon>
        <taxon>Bacillales</taxon>
        <taxon>Paenibacillaceae</taxon>
        <taxon>Cohnella</taxon>
    </lineage>
</organism>
<dbReference type="PANTHER" id="PTHR47992">
    <property type="entry name" value="PROTEIN PHOSPHATASE"/>
    <property type="match status" value="1"/>
</dbReference>
<dbReference type="GO" id="GO:0004722">
    <property type="term" value="F:protein serine/threonine phosphatase activity"/>
    <property type="evidence" value="ECO:0007669"/>
    <property type="project" value="InterPro"/>
</dbReference>
<dbReference type="Pfam" id="PF13672">
    <property type="entry name" value="PP2C_2"/>
    <property type="match status" value="1"/>
</dbReference>
<dbReference type="AlphaFoldDB" id="A0A7X0RZS9"/>
<name>A0A7X0RZS9_9BACL</name>
<gene>
    <name evidence="2" type="ORF">H7C19_33185</name>
</gene>
<keyword evidence="3" id="KW-1185">Reference proteome</keyword>
<protein>
    <submittedName>
        <fullName evidence="2">Stp1/IreP family PP2C-type Ser/Thr phosphatase</fullName>
    </submittedName>
</protein>
<dbReference type="NCBIfam" id="NF033484">
    <property type="entry name" value="Stp1_PP2C_phos"/>
    <property type="match status" value="1"/>
</dbReference>
<comment type="caution">
    <text evidence="2">The sequence shown here is derived from an EMBL/GenBank/DDBJ whole genome shotgun (WGS) entry which is preliminary data.</text>
</comment>
<dbReference type="SMART" id="SM00332">
    <property type="entry name" value="PP2Cc"/>
    <property type="match status" value="1"/>
</dbReference>
<dbReference type="SUPFAM" id="SSF81606">
    <property type="entry name" value="PP2C-like"/>
    <property type="match status" value="1"/>
</dbReference>
<dbReference type="PROSITE" id="PS51746">
    <property type="entry name" value="PPM_2"/>
    <property type="match status" value="1"/>
</dbReference>
<evidence type="ECO:0000313" key="3">
    <source>
        <dbReference type="Proteomes" id="UP000547209"/>
    </source>
</evidence>
<dbReference type="InterPro" id="IPR001932">
    <property type="entry name" value="PPM-type_phosphatase-like_dom"/>
</dbReference>
<reference evidence="2 3" key="1">
    <citation type="submission" date="2020-08" db="EMBL/GenBank/DDBJ databases">
        <title>Cohnella phylogeny.</title>
        <authorList>
            <person name="Dunlap C."/>
        </authorList>
    </citation>
    <scope>NUCLEOTIDE SEQUENCE [LARGE SCALE GENOMIC DNA]</scope>
    <source>
        <strain evidence="2 3">DSM 28246</strain>
    </source>
</reference>
<feature type="domain" description="PPM-type phosphatase" evidence="1">
    <location>
        <begin position="4"/>
        <end position="245"/>
    </location>
</feature>
<evidence type="ECO:0000313" key="2">
    <source>
        <dbReference type="EMBL" id="MBB6675526.1"/>
    </source>
</evidence>
<accession>A0A7X0RZS9</accession>
<dbReference type="Proteomes" id="UP000547209">
    <property type="component" value="Unassembled WGS sequence"/>
</dbReference>
<dbReference type="InterPro" id="IPR036457">
    <property type="entry name" value="PPM-type-like_dom_sf"/>
</dbReference>
<proteinExistence type="predicted"/>
<evidence type="ECO:0000259" key="1">
    <source>
        <dbReference type="PROSITE" id="PS51746"/>
    </source>
</evidence>